<keyword evidence="2" id="KW-1185">Reference proteome</keyword>
<evidence type="ECO:0000313" key="2">
    <source>
        <dbReference type="Proteomes" id="UP001642484"/>
    </source>
</evidence>
<organism evidence="1 2">
    <name type="scientific">Durusdinium trenchii</name>
    <dbReference type="NCBI Taxonomy" id="1381693"/>
    <lineage>
        <taxon>Eukaryota</taxon>
        <taxon>Sar</taxon>
        <taxon>Alveolata</taxon>
        <taxon>Dinophyceae</taxon>
        <taxon>Suessiales</taxon>
        <taxon>Symbiodiniaceae</taxon>
        <taxon>Durusdinium</taxon>
    </lineage>
</organism>
<proteinExistence type="predicted"/>
<evidence type="ECO:0000313" key="1">
    <source>
        <dbReference type="EMBL" id="CAK9030726.1"/>
    </source>
</evidence>
<accession>A0ABP0KVU3</accession>
<reference evidence="1 2" key="1">
    <citation type="submission" date="2024-02" db="EMBL/GenBank/DDBJ databases">
        <authorList>
            <person name="Chen Y."/>
            <person name="Shah S."/>
            <person name="Dougan E. K."/>
            <person name="Thang M."/>
            <person name="Chan C."/>
        </authorList>
    </citation>
    <scope>NUCLEOTIDE SEQUENCE [LARGE SCALE GENOMIC DNA]</scope>
</reference>
<dbReference type="Proteomes" id="UP001642484">
    <property type="component" value="Unassembled WGS sequence"/>
</dbReference>
<comment type="caution">
    <text evidence="1">The sequence shown here is derived from an EMBL/GenBank/DDBJ whole genome shotgun (WGS) entry which is preliminary data.</text>
</comment>
<protein>
    <submittedName>
        <fullName evidence="1">Uncharacterized protein</fullName>
    </submittedName>
</protein>
<gene>
    <name evidence="1" type="ORF">CCMP2556_LOCUS17997</name>
</gene>
<dbReference type="EMBL" id="CAXAMN010010080">
    <property type="protein sequence ID" value="CAK9030726.1"/>
    <property type="molecule type" value="Genomic_DNA"/>
</dbReference>
<name>A0ABP0KVU3_9DINO</name>
<sequence>MCQTAAWREVEEAFESSLGADFILERESCVEILRWIGGTLQEANLLLKEHDQQGQQHLRVRDFLNLLTGRKPAPVQSEDITSRSNSEPHDGTIQYNSIHCQQIYNQYSLGPGFHDT</sequence>